<comment type="caution">
    <text evidence="1">The sequence shown here is derived from an EMBL/GenBank/DDBJ whole genome shotgun (WGS) entry which is preliminary data.</text>
</comment>
<dbReference type="EMBL" id="JARQZJ010000013">
    <property type="protein sequence ID" value="KAK9872793.1"/>
    <property type="molecule type" value="Genomic_DNA"/>
</dbReference>
<protein>
    <recommendedName>
        <fullName evidence="3">Transposase</fullName>
    </recommendedName>
</protein>
<gene>
    <name evidence="1" type="ORF">WA026_019576</name>
</gene>
<dbReference type="Proteomes" id="UP001431783">
    <property type="component" value="Unassembled WGS sequence"/>
</dbReference>
<dbReference type="InterPro" id="IPR012337">
    <property type="entry name" value="RNaseH-like_sf"/>
</dbReference>
<evidence type="ECO:0000313" key="2">
    <source>
        <dbReference type="Proteomes" id="UP001431783"/>
    </source>
</evidence>
<name>A0AAW1TWK5_9CUCU</name>
<accession>A0AAW1TWK5</accession>
<dbReference type="PANTHER" id="PTHR45749:SF35">
    <property type="entry name" value="AC-LIKE TRANSPOSASE-RELATED"/>
    <property type="match status" value="1"/>
</dbReference>
<reference evidence="1 2" key="1">
    <citation type="submission" date="2023-03" db="EMBL/GenBank/DDBJ databases">
        <title>Genome insight into feeding habits of ladybird beetles.</title>
        <authorList>
            <person name="Li H.-S."/>
            <person name="Huang Y.-H."/>
            <person name="Pang H."/>
        </authorList>
    </citation>
    <scope>NUCLEOTIDE SEQUENCE [LARGE SCALE GENOMIC DNA]</scope>
    <source>
        <strain evidence="1">SYSU_2023b</strain>
        <tissue evidence="1">Whole body</tissue>
    </source>
</reference>
<sequence length="125" mass="14020">MVGVKSGVKTRILNINPRAFFTPCGCHSWNLLLVDAANSSMAAKTFFGFIQKIYLLFSSSSKRWDLIKGKLKLTMKPLSDTRWESRVAAIKAVLLQFDEVIECIESLKNQTEQSDTLSDCDSVLN</sequence>
<evidence type="ECO:0000313" key="1">
    <source>
        <dbReference type="EMBL" id="KAK9872793.1"/>
    </source>
</evidence>
<dbReference type="AlphaFoldDB" id="A0AAW1TWK5"/>
<dbReference type="SUPFAM" id="SSF53098">
    <property type="entry name" value="Ribonuclease H-like"/>
    <property type="match status" value="1"/>
</dbReference>
<keyword evidence="2" id="KW-1185">Reference proteome</keyword>
<proteinExistence type="predicted"/>
<evidence type="ECO:0008006" key="3">
    <source>
        <dbReference type="Google" id="ProtNLM"/>
    </source>
</evidence>
<organism evidence="1 2">
    <name type="scientific">Henosepilachna vigintioctopunctata</name>
    <dbReference type="NCBI Taxonomy" id="420089"/>
    <lineage>
        <taxon>Eukaryota</taxon>
        <taxon>Metazoa</taxon>
        <taxon>Ecdysozoa</taxon>
        <taxon>Arthropoda</taxon>
        <taxon>Hexapoda</taxon>
        <taxon>Insecta</taxon>
        <taxon>Pterygota</taxon>
        <taxon>Neoptera</taxon>
        <taxon>Endopterygota</taxon>
        <taxon>Coleoptera</taxon>
        <taxon>Polyphaga</taxon>
        <taxon>Cucujiformia</taxon>
        <taxon>Coccinelloidea</taxon>
        <taxon>Coccinellidae</taxon>
        <taxon>Epilachninae</taxon>
        <taxon>Epilachnini</taxon>
        <taxon>Henosepilachna</taxon>
    </lineage>
</organism>
<dbReference type="PANTHER" id="PTHR45749">
    <property type="match status" value="1"/>
</dbReference>